<dbReference type="SUPFAM" id="SSF52540">
    <property type="entry name" value="P-loop containing nucleoside triphosphate hydrolases"/>
    <property type="match status" value="1"/>
</dbReference>
<name>A0A6M3L034_9ZZZZ</name>
<accession>A0A6M3L034</accession>
<protein>
    <submittedName>
        <fullName evidence="1">Putative ATPase domain containing protein</fullName>
    </submittedName>
</protein>
<evidence type="ECO:0000313" key="1">
    <source>
        <dbReference type="EMBL" id="QJA87836.1"/>
    </source>
</evidence>
<organism evidence="1">
    <name type="scientific">viral metagenome</name>
    <dbReference type="NCBI Taxonomy" id="1070528"/>
    <lineage>
        <taxon>unclassified sequences</taxon>
        <taxon>metagenomes</taxon>
        <taxon>organismal metagenomes</taxon>
    </lineage>
</organism>
<gene>
    <name evidence="1" type="ORF">MM415B02883_0015</name>
</gene>
<dbReference type="Gene3D" id="3.40.50.300">
    <property type="entry name" value="P-loop containing nucleotide triphosphate hydrolases"/>
    <property type="match status" value="1"/>
</dbReference>
<sequence length="435" mass="49873">MTDIPVGKPEVTYGIYRNTFEWVDIDLSVVADRITEDGKAELYFYHNNGTGKRLLHMGNANLLSSTMQREFTKALSTRGMDVDWQTVLTYIARNTMERLRQGEPVNIIAGQPNQPSIIYTVKPILEMNLPTTIYGPGASAKSYLADLIAVMVQFGYSLDMNHFIWTSQQGNVLYLDWESNQRDHERRVWAIKQGLGLKDEDTECTLFYRRCTQPLVTDLPTIQQLVFDNDIVLIVVDSQMAASGYGLDHAQIASQFYNGLNSLKCTSLTIDHMSKEEWKGQGDSVAPYGSVVKYNRCRSLYEVQKRQYSGESYVDIAMVHRKHNEGMLRDSIGMRIFFYSDENNPDQLAKVEFEWTDPEDVIKRKDQEAGTRSPDIKELIEEYLEEQPEAKAIKAIAEAIKHPEASIRTILNRYPQDFVSEQGMGKAKFWKRRQV</sequence>
<proteinExistence type="predicted"/>
<dbReference type="AlphaFoldDB" id="A0A6M3L034"/>
<dbReference type="InterPro" id="IPR027417">
    <property type="entry name" value="P-loop_NTPase"/>
</dbReference>
<dbReference type="EMBL" id="MT142735">
    <property type="protein sequence ID" value="QJA87836.1"/>
    <property type="molecule type" value="Genomic_DNA"/>
</dbReference>
<reference evidence="1" key="1">
    <citation type="submission" date="2020-03" db="EMBL/GenBank/DDBJ databases">
        <title>The deep terrestrial virosphere.</title>
        <authorList>
            <person name="Holmfeldt K."/>
            <person name="Nilsson E."/>
            <person name="Simone D."/>
            <person name="Lopez-Fernandez M."/>
            <person name="Wu X."/>
            <person name="de Brujin I."/>
            <person name="Lundin D."/>
            <person name="Andersson A."/>
            <person name="Bertilsson S."/>
            <person name="Dopson M."/>
        </authorList>
    </citation>
    <scope>NUCLEOTIDE SEQUENCE</scope>
    <source>
        <strain evidence="1">MM415B02883</strain>
    </source>
</reference>
<dbReference type="Pfam" id="PF13481">
    <property type="entry name" value="AAA_25"/>
    <property type="match status" value="1"/>
</dbReference>